<reference evidence="2 3" key="1">
    <citation type="submission" date="2019-04" db="EMBL/GenBank/DDBJ databases">
        <title>Draft genome sequences of Streptomyces avermitilis ATCC 31267.</title>
        <authorList>
            <person name="Komaki H."/>
            <person name="Tamura T."/>
            <person name="Hosoyama A."/>
        </authorList>
    </citation>
    <scope>NUCLEOTIDE SEQUENCE [LARGE SCALE GENOMIC DNA]</scope>
    <source>
        <strain evidence="2 3">ATCC 31267</strain>
    </source>
</reference>
<protein>
    <submittedName>
        <fullName evidence="2">Uncharacterized protein</fullName>
    </submittedName>
</protein>
<accession>A0A4D4ML94</accession>
<dbReference type="EMBL" id="BJHY01000001">
    <property type="protein sequence ID" value="GDY72474.1"/>
    <property type="molecule type" value="Genomic_DNA"/>
</dbReference>
<evidence type="ECO:0000256" key="1">
    <source>
        <dbReference type="SAM" id="MobiDB-lite"/>
    </source>
</evidence>
<dbReference type="AlphaFoldDB" id="A0A4D4ML94"/>
<gene>
    <name evidence="2" type="ORF">SAV31267_019590</name>
</gene>
<organism evidence="2 3">
    <name type="scientific">Streptomyces avermitilis</name>
    <dbReference type="NCBI Taxonomy" id="33903"/>
    <lineage>
        <taxon>Bacteria</taxon>
        <taxon>Bacillati</taxon>
        <taxon>Actinomycetota</taxon>
        <taxon>Actinomycetes</taxon>
        <taxon>Kitasatosporales</taxon>
        <taxon>Streptomycetaceae</taxon>
        <taxon>Streptomyces</taxon>
    </lineage>
</organism>
<proteinExistence type="predicted"/>
<feature type="region of interest" description="Disordered" evidence="1">
    <location>
        <begin position="1"/>
        <end position="23"/>
    </location>
</feature>
<sequence>MEAGARAHRGRTRRAGLGDGWDEPEIEQYVTRLRGQRVVVERDGDEGPGEPSYPVRVRGLPQA</sequence>
<feature type="region of interest" description="Disordered" evidence="1">
    <location>
        <begin position="41"/>
        <end position="63"/>
    </location>
</feature>
<evidence type="ECO:0000313" key="2">
    <source>
        <dbReference type="EMBL" id="GDY72474.1"/>
    </source>
</evidence>
<name>A0A4D4ML94_STRAX</name>
<comment type="caution">
    <text evidence="2">The sequence shown here is derived from an EMBL/GenBank/DDBJ whole genome shotgun (WGS) entry which is preliminary data.</text>
</comment>
<feature type="compositionally biased region" description="Basic residues" evidence="1">
    <location>
        <begin position="1"/>
        <end position="14"/>
    </location>
</feature>
<evidence type="ECO:0000313" key="3">
    <source>
        <dbReference type="Proteomes" id="UP000299211"/>
    </source>
</evidence>
<dbReference type="Proteomes" id="UP000299211">
    <property type="component" value="Unassembled WGS sequence"/>
</dbReference>